<accession>A0A1X9M7T5</accession>
<dbReference type="InterPro" id="IPR036890">
    <property type="entry name" value="HATPase_C_sf"/>
</dbReference>
<name>A0A1X9M7T5_9BACI</name>
<dbReference type="CDD" id="cd00082">
    <property type="entry name" value="HisKA"/>
    <property type="match status" value="1"/>
</dbReference>
<dbReference type="PRINTS" id="PR00344">
    <property type="entry name" value="BCTRLSENSOR"/>
</dbReference>
<evidence type="ECO:0000256" key="6">
    <source>
        <dbReference type="ARBA" id="ARBA00022679"/>
    </source>
</evidence>
<dbReference type="SUPFAM" id="SSF47384">
    <property type="entry name" value="Homodimeric domain of signal transducing histidine kinase"/>
    <property type="match status" value="1"/>
</dbReference>
<dbReference type="EC" id="2.7.13.3" evidence="3"/>
<dbReference type="PANTHER" id="PTHR45528">
    <property type="entry name" value="SENSOR HISTIDINE KINASE CPXA"/>
    <property type="match status" value="1"/>
</dbReference>
<keyword evidence="13 14" id="KW-0472">Membrane</keyword>
<dbReference type="KEGG" id="bkw:BkAM31D_06330"/>
<dbReference type="InterPro" id="IPR050398">
    <property type="entry name" value="HssS/ArlS-like"/>
</dbReference>
<dbReference type="FunFam" id="1.10.287.130:FF:000008">
    <property type="entry name" value="Two-component sensor histidine kinase"/>
    <property type="match status" value="1"/>
</dbReference>
<evidence type="ECO:0000256" key="9">
    <source>
        <dbReference type="ARBA" id="ARBA00022777"/>
    </source>
</evidence>
<feature type="transmembrane region" description="Helical" evidence="14">
    <location>
        <begin position="277"/>
        <end position="297"/>
    </location>
</feature>
<keyword evidence="12" id="KW-0902">Two-component regulatory system</keyword>
<keyword evidence="6 16" id="KW-0808">Transferase</keyword>
<keyword evidence="5" id="KW-0597">Phosphoprotein</keyword>
<dbReference type="InterPro" id="IPR004358">
    <property type="entry name" value="Sig_transdc_His_kin-like_C"/>
</dbReference>
<comment type="catalytic activity">
    <reaction evidence="1">
        <text>ATP + protein L-histidine = ADP + protein N-phospho-L-histidine.</text>
        <dbReference type="EC" id="2.7.13.3"/>
    </reaction>
</comment>
<evidence type="ECO:0000259" key="15">
    <source>
        <dbReference type="PROSITE" id="PS50109"/>
    </source>
</evidence>
<dbReference type="STRING" id="199441.BkAM31D_06330"/>
<dbReference type="AlphaFoldDB" id="A0A1X9M7T5"/>
<proteinExistence type="predicted"/>
<organism evidence="16 17">
    <name type="scientific">Halalkalibacter krulwichiae</name>
    <dbReference type="NCBI Taxonomy" id="199441"/>
    <lineage>
        <taxon>Bacteria</taxon>
        <taxon>Bacillati</taxon>
        <taxon>Bacillota</taxon>
        <taxon>Bacilli</taxon>
        <taxon>Bacillales</taxon>
        <taxon>Bacillaceae</taxon>
        <taxon>Halalkalibacter</taxon>
    </lineage>
</organism>
<dbReference type="EMBL" id="CP020814">
    <property type="protein sequence ID" value="ARK29505.1"/>
    <property type="molecule type" value="Genomic_DNA"/>
</dbReference>
<feature type="domain" description="Histidine kinase" evidence="15">
    <location>
        <begin position="528"/>
        <end position="739"/>
    </location>
</feature>
<evidence type="ECO:0000256" key="12">
    <source>
        <dbReference type="ARBA" id="ARBA00023012"/>
    </source>
</evidence>
<evidence type="ECO:0000256" key="4">
    <source>
        <dbReference type="ARBA" id="ARBA00022475"/>
    </source>
</evidence>
<dbReference type="InterPro" id="IPR003661">
    <property type="entry name" value="HisK_dim/P_dom"/>
</dbReference>
<comment type="subcellular location">
    <subcellularLocation>
        <location evidence="2">Cell membrane</location>
        <topology evidence="2">Multi-pass membrane protein</topology>
    </subcellularLocation>
</comment>
<evidence type="ECO:0000256" key="11">
    <source>
        <dbReference type="ARBA" id="ARBA00022989"/>
    </source>
</evidence>
<dbReference type="PROSITE" id="PS50109">
    <property type="entry name" value="HIS_KIN"/>
    <property type="match status" value="1"/>
</dbReference>
<feature type="transmembrane region" description="Helical" evidence="14">
    <location>
        <begin position="357"/>
        <end position="378"/>
    </location>
</feature>
<keyword evidence="11 14" id="KW-1133">Transmembrane helix</keyword>
<keyword evidence="7 14" id="KW-0812">Transmembrane</keyword>
<dbReference type="GO" id="GO:0000155">
    <property type="term" value="F:phosphorelay sensor kinase activity"/>
    <property type="evidence" value="ECO:0007669"/>
    <property type="project" value="InterPro"/>
</dbReference>
<evidence type="ECO:0000256" key="10">
    <source>
        <dbReference type="ARBA" id="ARBA00022840"/>
    </source>
</evidence>
<keyword evidence="4" id="KW-1003">Cell membrane</keyword>
<dbReference type="Pfam" id="PF00512">
    <property type="entry name" value="HisKA"/>
    <property type="match status" value="1"/>
</dbReference>
<evidence type="ECO:0000313" key="16">
    <source>
        <dbReference type="EMBL" id="ARK29505.1"/>
    </source>
</evidence>
<evidence type="ECO:0000256" key="5">
    <source>
        <dbReference type="ARBA" id="ARBA00022553"/>
    </source>
</evidence>
<evidence type="ECO:0000313" key="17">
    <source>
        <dbReference type="Proteomes" id="UP000193006"/>
    </source>
</evidence>
<evidence type="ECO:0000256" key="1">
    <source>
        <dbReference type="ARBA" id="ARBA00000085"/>
    </source>
</evidence>
<evidence type="ECO:0000256" key="14">
    <source>
        <dbReference type="SAM" id="Phobius"/>
    </source>
</evidence>
<evidence type="ECO:0000256" key="8">
    <source>
        <dbReference type="ARBA" id="ARBA00022741"/>
    </source>
</evidence>
<dbReference type="GO" id="GO:0005524">
    <property type="term" value="F:ATP binding"/>
    <property type="evidence" value="ECO:0007669"/>
    <property type="project" value="UniProtKB-KW"/>
</dbReference>
<dbReference type="Gene3D" id="3.30.565.10">
    <property type="entry name" value="Histidine kinase-like ATPase, C-terminal domain"/>
    <property type="match status" value="1"/>
</dbReference>
<keyword evidence="17" id="KW-1185">Reference proteome</keyword>
<dbReference type="Gene3D" id="1.10.287.130">
    <property type="match status" value="1"/>
</dbReference>
<dbReference type="InterPro" id="IPR036097">
    <property type="entry name" value="HisK_dim/P_sf"/>
</dbReference>
<feature type="transmembrane region" description="Helical" evidence="14">
    <location>
        <begin position="417"/>
        <end position="435"/>
    </location>
</feature>
<dbReference type="SUPFAM" id="SSF55874">
    <property type="entry name" value="ATPase domain of HSP90 chaperone/DNA topoisomerase II/histidine kinase"/>
    <property type="match status" value="1"/>
</dbReference>
<evidence type="ECO:0000256" key="7">
    <source>
        <dbReference type="ARBA" id="ARBA00022692"/>
    </source>
</evidence>
<dbReference type="SMART" id="SM00387">
    <property type="entry name" value="HATPase_c"/>
    <property type="match status" value="1"/>
</dbReference>
<dbReference type="PANTHER" id="PTHR45528:SF1">
    <property type="entry name" value="SENSOR HISTIDINE KINASE CPXA"/>
    <property type="match status" value="1"/>
</dbReference>
<keyword evidence="8" id="KW-0547">Nucleotide-binding</keyword>
<feature type="transmembrane region" description="Helical" evidence="14">
    <location>
        <begin position="318"/>
        <end position="337"/>
    </location>
</feature>
<reference evidence="16 17" key="1">
    <citation type="submission" date="2017-04" db="EMBL/GenBank/DDBJ databases">
        <title>Bacillus krulwichiae AM31D Genome sequencing and assembly.</title>
        <authorList>
            <person name="Krulwich T.A."/>
            <person name="Anastor L."/>
            <person name="Ehrlich R."/>
            <person name="Ehrlich G.D."/>
            <person name="Janto B."/>
        </authorList>
    </citation>
    <scope>NUCLEOTIDE SEQUENCE [LARGE SCALE GENOMIC DNA]</scope>
    <source>
        <strain evidence="16 17">AM31D</strain>
    </source>
</reference>
<evidence type="ECO:0000256" key="2">
    <source>
        <dbReference type="ARBA" id="ARBA00004651"/>
    </source>
</evidence>
<dbReference type="GO" id="GO:0005886">
    <property type="term" value="C:plasma membrane"/>
    <property type="evidence" value="ECO:0007669"/>
    <property type="project" value="UniProtKB-SubCell"/>
</dbReference>
<evidence type="ECO:0000256" key="3">
    <source>
        <dbReference type="ARBA" id="ARBA00012438"/>
    </source>
</evidence>
<dbReference type="RefSeq" id="WP_066154064.1">
    <property type="nucleotide sequence ID" value="NZ_CP020814.1"/>
</dbReference>
<keyword evidence="10" id="KW-0067">ATP-binding</keyword>
<protein>
    <recommendedName>
        <fullName evidence="3">histidine kinase</fullName>
        <ecNumber evidence="3">2.7.13.3</ecNumber>
    </recommendedName>
</protein>
<evidence type="ECO:0000256" key="13">
    <source>
        <dbReference type="ARBA" id="ARBA00023136"/>
    </source>
</evidence>
<dbReference type="Proteomes" id="UP000193006">
    <property type="component" value="Chromosome"/>
</dbReference>
<sequence length="739" mass="85447">MGTKWKNKVKIGVWLFLFTFGLSGVISIFTQGTDYLKNYFHTDQFEYQLEQFISNLNIYELNNLSKEEVKSLLTVSDQEIEEHRYRYGDLSEQIVNIQAQYESRIEEALANDNEQVAELLISERDEKIEDISKNFKSDEHIREKILIEKEQQVDEYFHQLDNDRSEFLKLKSSFIYYLRDTETGEVFTNVALEAEEVNDIFTKQDLHFIRTYPSNSHGYLVLPTSLNNAGFAFDDQMFAYTEISLNRTYEGKVAVPNPMSVNSPIKSDYDGFQQLKFIYVTFGTIGGMVLLLSLFILKRKYSTVRLERGSHVYEKIPIDLRLILFLISIIISLSILSANIYRYPNIFEYFISYIDDFLIHLFLSMLFVGLTIIQALYLKETMKQQETWPSLWRSSFTLTLLRMVQGFFLNRRTGTQVFVLLFVVFSFGFGFLLVFLNPIFLILFAIAFLFVGLPTVIIIMRRVGYFNLIMNNVEQIKLGRTVIEDLPEKGKSPLATLAAQINTMKRGVKQSQQEQAKSERLKTELITNVSHDLRTPLTSIITYTELLKSQEVTEEEKNQYVQIIDRKSKRLKVLIDDLFEASKMASGNIELVKEKVDLVQLLQQALAEYDDTISRSTLQFRITNPDALPAVVDGQKMWRVFDNIISNILRYSLEHTRVYISAVKKEGQAVITFKNVTKYELGDDIDELFERFKRGDASRHTEGSGLGLAIAKSIVDLHDGRLDIEVDGDLFKVIVVITL</sequence>
<gene>
    <name evidence="16" type="primary">walK</name>
    <name evidence="16" type="ORF">BkAM31D_06330</name>
</gene>
<dbReference type="SMART" id="SM00388">
    <property type="entry name" value="HisKA"/>
    <property type="match status" value="1"/>
</dbReference>
<feature type="transmembrane region" description="Helical" evidence="14">
    <location>
        <begin position="441"/>
        <end position="460"/>
    </location>
</feature>
<dbReference type="Pfam" id="PF02518">
    <property type="entry name" value="HATPase_c"/>
    <property type="match status" value="1"/>
</dbReference>
<keyword evidence="9 16" id="KW-0418">Kinase</keyword>
<dbReference type="InterPro" id="IPR003594">
    <property type="entry name" value="HATPase_dom"/>
</dbReference>
<dbReference type="InterPro" id="IPR005467">
    <property type="entry name" value="His_kinase_dom"/>
</dbReference>